<evidence type="ECO:0000313" key="2">
    <source>
        <dbReference type="EMBL" id="OSO89246.1"/>
    </source>
</evidence>
<evidence type="ECO:0000256" key="1">
    <source>
        <dbReference type="SAM" id="Phobius"/>
    </source>
</evidence>
<evidence type="ECO:0000313" key="3">
    <source>
        <dbReference type="Proteomes" id="UP000192997"/>
    </source>
</evidence>
<reference evidence="3" key="1">
    <citation type="submission" date="2017-04" db="EMBL/GenBank/DDBJ databases">
        <authorList>
            <person name="Abreu V.A."/>
            <person name="Popin R.V."/>
            <person name="Rigonato J."/>
            <person name="Andreote A.P."/>
            <person name="Schaker P.C."/>
            <person name="Hoff-Risseti C."/>
            <person name="Alvarenga D.O."/>
            <person name="Varani A.M."/>
            <person name="Fiore M.F."/>
        </authorList>
    </citation>
    <scope>NUCLEOTIDE SEQUENCE [LARGE SCALE GENOMIC DNA]</scope>
    <source>
        <strain evidence="3">CENA303</strain>
    </source>
</reference>
<sequence>MGIGMRSVLNDRLINIRLIGIVLIGWSGLLISGLVLTYVLVIPSMTLIIDRSYCPLDQWQTQVVIPYEDLYRKYEDKQLKIESITLFSDLGQESSEKIPTPQEIAKLNTYGKLSSNRQKSLEKLSQTSKILGCQ</sequence>
<proteinExistence type="predicted"/>
<name>A0A1X4G3Z5_9CYAN</name>
<dbReference type="AlphaFoldDB" id="A0A1X4G3Z5"/>
<dbReference type="EMBL" id="NBYN01000058">
    <property type="protein sequence ID" value="OSO89246.1"/>
    <property type="molecule type" value="Genomic_DNA"/>
</dbReference>
<dbReference type="Proteomes" id="UP000192997">
    <property type="component" value="Unassembled WGS sequence"/>
</dbReference>
<protein>
    <submittedName>
        <fullName evidence="2">Uncharacterized protein</fullName>
    </submittedName>
</protein>
<organism evidence="2 3">
    <name type="scientific">Cylindrospermopsis raciborskii CENA303</name>
    <dbReference type="NCBI Taxonomy" id="1170769"/>
    <lineage>
        <taxon>Bacteria</taxon>
        <taxon>Bacillati</taxon>
        <taxon>Cyanobacteriota</taxon>
        <taxon>Cyanophyceae</taxon>
        <taxon>Nostocales</taxon>
        <taxon>Aphanizomenonaceae</taxon>
        <taxon>Cylindrospermopsis</taxon>
    </lineage>
</organism>
<gene>
    <name evidence="2" type="ORF">B7O87_13615</name>
</gene>
<keyword evidence="1" id="KW-0812">Transmembrane</keyword>
<accession>A0A1X4G3Z5</accession>
<comment type="caution">
    <text evidence="2">The sequence shown here is derived from an EMBL/GenBank/DDBJ whole genome shotgun (WGS) entry which is preliminary data.</text>
</comment>
<feature type="transmembrane region" description="Helical" evidence="1">
    <location>
        <begin position="16"/>
        <end position="41"/>
    </location>
</feature>
<keyword evidence="1" id="KW-1133">Transmembrane helix</keyword>
<keyword evidence="1" id="KW-0472">Membrane</keyword>